<feature type="compositionally biased region" description="Polar residues" evidence="4">
    <location>
        <begin position="1811"/>
        <end position="1840"/>
    </location>
</feature>
<feature type="domain" description="Nephrocystin 3-like N-terminal" evidence="7">
    <location>
        <begin position="380"/>
        <end position="573"/>
    </location>
</feature>
<dbReference type="Gene3D" id="1.25.40.20">
    <property type="entry name" value="Ankyrin repeat-containing domain"/>
    <property type="match status" value="4"/>
</dbReference>
<dbReference type="InterPro" id="IPR029058">
    <property type="entry name" value="AB_hydrolase_fold"/>
</dbReference>
<dbReference type="Proteomes" id="UP000027238">
    <property type="component" value="Unassembled WGS sequence"/>
</dbReference>
<feature type="compositionally biased region" description="Acidic residues" evidence="4">
    <location>
        <begin position="823"/>
        <end position="871"/>
    </location>
</feature>
<reference evidence="9" key="1">
    <citation type="journal article" date="2014" name="Genome Announc.">
        <title>Draft genome sequence of Colletotrichum sublineola, a destructive pathogen of cultivated sorghum.</title>
        <authorList>
            <person name="Baroncelli R."/>
            <person name="Sanz-Martin J.M."/>
            <person name="Rech G.E."/>
            <person name="Sukno S.A."/>
            <person name="Thon M.R."/>
        </authorList>
    </citation>
    <scope>NUCLEOTIDE SEQUENCE [LARGE SCALE GENOMIC DNA]</scope>
    <source>
        <strain evidence="9">TX430BB</strain>
    </source>
</reference>
<evidence type="ECO:0000313" key="8">
    <source>
        <dbReference type="EMBL" id="KDN63703.1"/>
    </source>
</evidence>
<dbReference type="eggNOG" id="KOG4177">
    <property type="taxonomic scope" value="Eukaryota"/>
</dbReference>
<dbReference type="Pfam" id="PF12796">
    <property type="entry name" value="Ank_2"/>
    <property type="match status" value="5"/>
</dbReference>
<feature type="region of interest" description="Disordered" evidence="4">
    <location>
        <begin position="1504"/>
        <end position="1560"/>
    </location>
</feature>
<keyword evidence="1" id="KW-0677">Repeat</keyword>
<dbReference type="InterPro" id="IPR002110">
    <property type="entry name" value="Ankyrin_rpt"/>
</dbReference>
<dbReference type="STRING" id="1173701.A0A066X3L9"/>
<dbReference type="Gene3D" id="3.40.50.300">
    <property type="entry name" value="P-loop containing nucleotide triphosphate hydrolases"/>
    <property type="match status" value="1"/>
</dbReference>
<dbReference type="OMA" id="NTQWIDI"/>
<feature type="repeat" description="ANK" evidence="3">
    <location>
        <begin position="1362"/>
        <end position="1394"/>
    </location>
</feature>
<dbReference type="Pfam" id="PF12697">
    <property type="entry name" value="Abhydrolase_6"/>
    <property type="match status" value="1"/>
</dbReference>
<dbReference type="Gene3D" id="3.40.50.1820">
    <property type="entry name" value="alpha/beta hydrolase"/>
    <property type="match status" value="1"/>
</dbReference>
<feature type="repeat" description="ANK" evidence="3">
    <location>
        <begin position="1262"/>
        <end position="1290"/>
    </location>
</feature>
<organism evidence="8 9">
    <name type="scientific">Colletotrichum sublineola</name>
    <name type="common">Sorghum anthracnose fungus</name>
    <dbReference type="NCBI Taxonomy" id="1173701"/>
    <lineage>
        <taxon>Eukaryota</taxon>
        <taxon>Fungi</taxon>
        <taxon>Dikarya</taxon>
        <taxon>Ascomycota</taxon>
        <taxon>Pezizomycotina</taxon>
        <taxon>Sordariomycetes</taxon>
        <taxon>Hypocreomycetidae</taxon>
        <taxon>Glomerellales</taxon>
        <taxon>Glomerellaceae</taxon>
        <taxon>Colletotrichum</taxon>
        <taxon>Colletotrichum graminicola species complex</taxon>
    </lineage>
</organism>
<keyword evidence="5" id="KW-0812">Transmembrane</keyword>
<proteinExistence type="predicted"/>
<evidence type="ECO:0000256" key="4">
    <source>
        <dbReference type="SAM" id="MobiDB-lite"/>
    </source>
</evidence>
<keyword evidence="5" id="KW-0472">Membrane</keyword>
<feature type="region of interest" description="Disordered" evidence="4">
    <location>
        <begin position="1"/>
        <end position="24"/>
    </location>
</feature>
<evidence type="ECO:0000256" key="3">
    <source>
        <dbReference type="PROSITE-ProRule" id="PRU00023"/>
    </source>
</evidence>
<dbReference type="SUPFAM" id="SSF53474">
    <property type="entry name" value="alpha/beta-Hydrolases"/>
    <property type="match status" value="1"/>
</dbReference>
<evidence type="ECO:0000256" key="5">
    <source>
        <dbReference type="SAM" id="Phobius"/>
    </source>
</evidence>
<dbReference type="SMART" id="SM00248">
    <property type="entry name" value="ANK"/>
    <property type="match status" value="14"/>
</dbReference>
<feature type="repeat" description="ANK" evidence="3">
    <location>
        <begin position="971"/>
        <end position="999"/>
    </location>
</feature>
<comment type="caution">
    <text evidence="8">The sequence shown here is derived from an EMBL/GenBank/DDBJ whole genome shotgun (WGS) entry which is preliminary data.</text>
</comment>
<feature type="compositionally biased region" description="Basic and acidic residues" evidence="4">
    <location>
        <begin position="1589"/>
        <end position="1599"/>
    </location>
</feature>
<feature type="region of interest" description="Disordered" evidence="4">
    <location>
        <begin position="823"/>
        <end position="874"/>
    </location>
</feature>
<dbReference type="InterPro" id="IPR027417">
    <property type="entry name" value="P-loop_NTPase"/>
</dbReference>
<dbReference type="PANTHER" id="PTHR24198:SF165">
    <property type="entry name" value="ANKYRIN REPEAT-CONTAINING PROTEIN-RELATED"/>
    <property type="match status" value="1"/>
</dbReference>
<dbReference type="HOGENOM" id="CLU_002124_0_0_1"/>
<keyword evidence="5" id="KW-1133">Transmembrane helix</keyword>
<evidence type="ECO:0000256" key="1">
    <source>
        <dbReference type="ARBA" id="ARBA00022737"/>
    </source>
</evidence>
<feature type="compositionally biased region" description="Basic and acidic residues" evidence="4">
    <location>
        <begin position="1544"/>
        <end position="1560"/>
    </location>
</feature>
<feature type="region of interest" description="Disordered" evidence="4">
    <location>
        <begin position="1698"/>
        <end position="1850"/>
    </location>
</feature>
<feature type="repeat" description="ANK" evidence="3">
    <location>
        <begin position="1395"/>
        <end position="1427"/>
    </location>
</feature>
<accession>A0A066X3L9</accession>
<feature type="region of interest" description="Disordered" evidence="4">
    <location>
        <begin position="1589"/>
        <end position="1618"/>
    </location>
</feature>
<name>A0A066X3L9_COLSU</name>
<dbReference type="eggNOG" id="KOG2029">
    <property type="taxonomic scope" value="Eukaryota"/>
</dbReference>
<evidence type="ECO:0000259" key="6">
    <source>
        <dbReference type="Pfam" id="PF12697"/>
    </source>
</evidence>
<dbReference type="EMBL" id="JMSE01001202">
    <property type="protein sequence ID" value="KDN63703.1"/>
    <property type="molecule type" value="Genomic_DNA"/>
</dbReference>
<dbReference type="InterPro" id="IPR036770">
    <property type="entry name" value="Ankyrin_rpt-contain_sf"/>
</dbReference>
<feature type="repeat" description="ANK" evidence="3">
    <location>
        <begin position="1295"/>
        <end position="1327"/>
    </location>
</feature>
<evidence type="ECO:0000313" key="9">
    <source>
        <dbReference type="Proteomes" id="UP000027238"/>
    </source>
</evidence>
<feature type="transmembrane region" description="Helical" evidence="5">
    <location>
        <begin position="147"/>
        <end position="167"/>
    </location>
</feature>
<dbReference type="InterPro" id="IPR000073">
    <property type="entry name" value="AB_hydrolase_1"/>
</dbReference>
<evidence type="ECO:0000256" key="2">
    <source>
        <dbReference type="ARBA" id="ARBA00023043"/>
    </source>
</evidence>
<keyword evidence="2 3" id="KW-0040">ANK repeat</keyword>
<keyword evidence="9" id="KW-1185">Reference proteome</keyword>
<dbReference type="InterPro" id="IPR056884">
    <property type="entry name" value="NPHP3-like_N"/>
</dbReference>
<dbReference type="PRINTS" id="PR01415">
    <property type="entry name" value="ANKYRIN"/>
</dbReference>
<protein>
    <submittedName>
        <fullName evidence="8">Uncharacterized protein</fullName>
    </submittedName>
</protein>
<dbReference type="PANTHER" id="PTHR24198">
    <property type="entry name" value="ANKYRIN REPEAT AND PROTEIN KINASE DOMAIN-CONTAINING PROTEIN"/>
    <property type="match status" value="1"/>
</dbReference>
<dbReference type="SUPFAM" id="SSF48403">
    <property type="entry name" value="Ankyrin repeat"/>
    <property type="match status" value="2"/>
</dbReference>
<feature type="repeat" description="ANK" evidence="3">
    <location>
        <begin position="1005"/>
        <end position="1037"/>
    </location>
</feature>
<evidence type="ECO:0000259" key="7">
    <source>
        <dbReference type="Pfam" id="PF24883"/>
    </source>
</evidence>
<dbReference type="Pfam" id="PF24883">
    <property type="entry name" value="NPHP3_N"/>
    <property type="match status" value="1"/>
</dbReference>
<dbReference type="PROSITE" id="PS50297">
    <property type="entry name" value="ANK_REP_REGION"/>
    <property type="match status" value="6"/>
</dbReference>
<dbReference type="OrthoDB" id="427518at2759"/>
<feature type="domain" description="AB hydrolase-1" evidence="6">
    <location>
        <begin position="52"/>
        <end position="201"/>
    </location>
</feature>
<feature type="repeat" description="ANK" evidence="3">
    <location>
        <begin position="1228"/>
        <end position="1260"/>
    </location>
</feature>
<gene>
    <name evidence="8" type="ORF">CSUB01_04744</name>
</gene>
<dbReference type="PROSITE" id="PS50088">
    <property type="entry name" value="ANK_REPEAT"/>
    <property type="match status" value="7"/>
</dbReference>
<sequence>MSIRRTGTRRVPNGGAPGVPKPKTTYQTVQQGIKELYNPEKEKISISIEVDIVFVPGLGAHPEDSWKSESGFNWATGIYDGVTKNSSESANKKDGLARDFPRARILLYQYTSAWTGDLKVRAFLRDIAKSMLESLQANREGVRDRPIVFIGHSMGGLVIAQAIILAADALRDHFPRMFECVAGCAFFGTPFAGAHVAAVASMLGDVGEKLGVAKSSELVKMMTPGNEGLRNLRNDLLRLAIKLSPAIKLACFYEKHPTDFTQERYGAAMSKIAKTIIPRKAQEFVTRESATLEGVKEEMALEANHRDLVKFNDFKDSRYKLVKEPLKRLINGASLVAKGRLNSTRGIEPEVVNEVKELLSGVQVSKKQDTLITQFPPSIWIPQEPVYLDWLKEDHDADSASQHKRGQALYIRGPEGRGKTRATMAALNGVRKMIEADEKENNGRWPLLSAYFFCEPSSDLSTAEDLLKSLVRQLISQQDTLAVYAKHFVKKKGDGTSKRSATLTVENLWQTLQDMLTDEFIGRRVYFIINNLHVLPEDADSTKKLMQFLHSEMKELSSEDDKRVHTRWLLTSREVSHVEDALKVDHIRLIDLEDDKYCDQVQLELRKAAQDKVQDLGKEKKYNKALTYYASSLIGKRASNSQWIKLSCMQLAELPDAESDLKIRHILERMPQELDALLNAAWSQIFRSNEKESDKIKELLRTLVLTFEEPTEDELVVLAGFPATLDGKAELQDLVKKCRPLLTVKRSGKSENTVGFMDTVVKEHLLEKETSKRTLSMTSDEGKWQHGIIALRCLTHIKEAFDFPPAENPAEEVQDEDNDIEAQPAENEEDEHPEPGSEEDTESETENESEDTDWDSDESTYDQYDEDDESEEVRSLADKALPYPIKHWLHHASKATLEIADDLSKDEFWQPESLVRHRWLLVYNSMTKVLSGFESKDLTALHIAAAVGFKQLVSALIDNGHGDDINKRDNLFNTPLHFAAYFGRPNTVNELIKRGANIDDCIEIGKQTPLHMAAFAGHVKVMERLIKMKANANAIANDVGPVMNAAIWSGNHEAVSLLVENHVSLAVEDDTFDSPLALAGLHSDISMFEHLTEKYADKLPKKEFDKAFVKAAISGRVDVFNKLLTYSPSPECFQDALEAATEEENWEIVKILLQEHQDLNCDGLFLKAATTAEHQDNVLESVWKYTNGNISTEILNQSLYEATDHEKQSTVKLLIEKFRVDPNATGDYYGTALTAAAYDGTLDIVKLLLDSGAAVDTPDGWALQAAASEGHSEVVTELLNRGADVNAFASNENFPQGTALQVACESGKLEIVELLLERGADPNLGAGVYTCPLLAAACTGEQEILNFLVEAEADVNVYAGWDNSTVLFNAVDNLPVESLQVLVDAGADVNLANEEGDTALIIASRNGDGDSVKFLLDNGADIFHTNQDNENALQSAITYGCDDECTAILVERISRLMAALKKAMIEGNTAISDVVGSIGAGDQGLDSNDEEPRLLLLQGMEQSLTSDTQPEATDNKINHVSNEGDGEEVEESAPRTESFLNSARKAEHEATETEDSSYRPVRELSKELEAALTAQVSLLHQFTSAPFKPEKVPEKERAELPPATISELPPQERHPRQGRVDESFGHYEFDQLTLMQELPVKASNQPAFVNQPALQRASQAENVISEPVLSQGQGPIRRKPAPSVSFGAAYAQNLSHAPSALPSNQYQPPPQQLHQRASFDHRPPYQNSVSYPGAPAYQGVGYPGASHNQPQLPINPVVDNALSTEYSPAPQPSSAYHAPYNPAAWGRPRMDTPPQKTQPFPDLPYTGPEAWQSSPPLSGGQAQQQQSYFGPGNGSPSQEQEWPGQDPRRVIQNDCRVARVAC</sequence>